<keyword evidence="2" id="KW-0694">RNA-binding</keyword>
<evidence type="ECO:0000256" key="3">
    <source>
        <dbReference type="PROSITE-ProRule" id="PRU00317"/>
    </source>
</evidence>
<evidence type="ECO:0000259" key="5">
    <source>
        <dbReference type="PROSITE" id="PS50303"/>
    </source>
</evidence>
<proteinExistence type="predicted"/>
<evidence type="ECO:0000256" key="2">
    <source>
        <dbReference type="ARBA" id="ARBA00022884"/>
    </source>
</evidence>
<protein>
    <recommendedName>
        <fullName evidence="5">PUM-HD domain-containing protein</fullName>
    </recommendedName>
</protein>
<dbReference type="PROSITE" id="PS50302">
    <property type="entry name" value="PUM"/>
    <property type="match status" value="1"/>
</dbReference>
<dbReference type="Gene3D" id="1.25.10.10">
    <property type="entry name" value="Leucine-rich Repeat Variant"/>
    <property type="match status" value="1"/>
</dbReference>
<keyword evidence="1" id="KW-0677">Repeat</keyword>
<feature type="domain" description="PUM-HD" evidence="5">
    <location>
        <begin position="55"/>
        <end position="421"/>
    </location>
</feature>
<dbReference type="PANTHER" id="PTHR13389:SF0">
    <property type="entry name" value="PUMILIO HOMOLOG 3"/>
    <property type="match status" value="1"/>
</dbReference>
<evidence type="ECO:0000256" key="1">
    <source>
        <dbReference type="ARBA" id="ARBA00022737"/>
    </source>
</evidence>
<dbReference type="Pfam" id="PF08144">
    <property type="entry name" value="CPL"/>
    <property type="match status" value="1"/>
</dbReference>
<evidence type="ECO:0000256" key="4">
    <source>
        <dbReference type="SAM" id="MobiDB-lite"/>
    </source>
</evidence>
<dbReference type="AlphaFoldDB" id="A0AAD2CEB6"/>
<dbReference type="Proteomes" id="UP001295423">
    <property type="component" value="Unassembled WGS sequence"/>
</dbReference>
<feature type="compositionally biased region" description="Basic and acidic residues" evidence="4">
    <location>
        <begin position="17"/>
        <end position="46"/>
    </location>
</feature>
<dbReference type="InterPro" id="IPR011989">
    <property type="entry name" value="ARM-like"/>
</dbReference>
<name>A0AAD2CEB6_9STRA</name>
<dbReference type="GO" id="GO:0005730">
    <property type="term" value="C:nucleolus"/>
    <property type="evidence" value="ECO:0007669"/>
    <property type="project" value="TreeGrafter"/>
</dbReference>
<dbReference type="InterPro" id="IPR040059">
    <property type="entry name" value="PUM3"/>
</dbReference>
<evidence type="ECO:0000313" key="7">
    <source>
        <dbReference type="Proteomes" id="UP001295423"/>
    </source>
</evidence>
<comment type="caution">
    <text evidence="6">The sequence shown here is derived from an EMBL/GenBank/DDBJ whole genome shotgun (WGS) entry which is preliminary data.</text>
</comment>
<dbReference type="GO" id="GO:0006417">
    <property type="term" value="P:regulation of translation"/>
    <property type="evidence" value="ECO:0007669"/>
    <property type="project" value="TreeGrafter"/>
</dbReference>
<dbReference type="SUPFAM" id="SSF48371">
    <property type="entry name" value="ARM repeat"/>
    <property type="match status" value="1"/>
</dbReference>
<dbReference type="InterPro" id="IPR001313">
    <property type="entry name" value="Pumilio_RNA-bd_rpt"/>
</dbReference>
<dbReference type="GO" id="GO:0003729">
    <property type="term" value="F:mRNA binding"/>
    <property type="evidence" value="ECO:0007669"/>
    <property type="project" value="TreeGrafter"/>
</dbReference>
<evidence type="ECO:0000313" key="6">
    <source>
        <dbReference type="EMBL" id="CAJ1931830.1"/>
    </source>
</evidence>
<organism evidence="6 7">
    <name type="scientific">Cylindrotheca closterium</name>
    <dbReference type="NCBI Taxonomy" id="2856"/>
    <lineage>
        <taxon>Eukaryota</taxon>
        <taxon>Sar</taxon>
        <taxon>Stramenopiles</taxon>
        <taxon>Ochrophyta</taxon>
        <taxon>Bacillariophyta</taxon>
        <taxon>Bacillariophyceae</taxon>
        <taxon>Bacillariophycidae</taxon>
        <taxon>Bacillariales</taxon>
        <taxon>Bacillariaceae</taxon>
        <taxon>Cylindrotheca</taxon>
    </lineage>
</organism>
<dbReference type="InterPro" id="IPR033133">
    <property type="entry name" value="PUM-HD"/>
</dbReference>
<dbReference type="PROSITE" id="PS50303">
    <property type="entry name" value="PUM_HD"/>
    <property type="match status" value="1"/>
</dbReference>
<feature type="region of interest" description="Disordered" evidence="4">
    <location>
        <begin position="1"/>
        <end position="46"/>
    </location>
</feature>
<keyword evidence="7" id="KW-1185">Reference proteome</keyword>
<dbReference type="PANTHER" id="PTHR13389">
    <property type="entry name" value="PUMILIO HOMOLOG 3"/>
    <property type="match status" value="1"/>
</dbReference>
<dbReference type="InterPro" id="IPR012959">
    <property type="entry name" value="CPL_dom"/>
</dbReference>
<gene>
    <name evidence="6" type="ORF">CYCCA115_LOCUS2566</name>
</gene>
<dbReference type="EMBL" id="CAKOGP040000180">
    <property type="protein sequence ID" value="CAJ1931830.1"/>
    <property type="molecule type" value="Genomic_DNA"/>
</dbReference>
<reference evidence="6" key="1">
    <citation type="submission" date="2023-08" db="EMBL/GenBank/DDBJ databases">
        <authorList>
            <person name="Audoor S."/>
            <person name="Bilcke G."/>
        </authorList>
    </citation>
    <scope>NUCLEOTIDE SEQUENCE</scope>
</reference>
<feature type="compositionally biased region" description="Polar residues" evidence="4">
    <location>
        <begin position="1"/>
        <end position="12"/>
    </location>
</feature>
<sequence length="580" mass="64935">MSKRQLLQNPGGSSKKPRNEENKKSSSAQKREMKKDRQSNRRHSEAVVEAKGLWNKLRLKSNTPEEIKGLMQQVMTLIQGKVNEISLQHDASRVVQAAVQFGSDRQRKELLLEILQKGDCLPELSKIQYAHFLALKFIKYCAKDRECVKMIVKTFKGHIPKLAVHAVGSRVVESIFVNFPPKETAILKQEFYGPHFSLFAGGFKEVPTLKSNLESATTENQKDSAMTFVKEIISKGISKSFFGYTFFQGLLAELMDVSEPGDIQEMAPALADHSIHLLSTRAGARVVASIASYGTPKDRKRVCKSLKGYTASSLMHRDAYLALIRLVQVTDDTVSIQKSILNEILASQQKGKEEETGEQVLVDLASSDTASKFFLFLLAPDSESRMKYFDPYERSILEPIPEINGVCTYKKEPGARRHELLKHMKQQLVDMCIANANNLLDSIPGSRLLKEVYNNFGTQELVDAIMEICESAINKEAPDDELSVFEDPNRHRAIKNLIVCDSTRDDPIFATAFFERLQGDLMKVASSNRGAFIVASLFNVKPIRPKLVNVLKSQQQMISNLSSNGKAKAGYNALLKELSN</sequence>
<dbReference type="InterPro" id="IPR016024">
    <property type="entry name" value="ARM-type_fold"/>
</dbReference>
<feature type="repeat" description="Pumilio" evidence="3">
    <location>
        <begin position="76"/>
        <end position="113"/>
    </location>
</feature>
<dbReference type="SMART" id="SM00025">
    <property type="entry name" value="Pumilio"/>
    <property type="match status" value="3"/>
</dbReference>
<dbReference type="Pfam" id="PF00806">
    <property type="entry name" value="PUF"/>
    <property type="match status" value="2"/>
</dbReference>
<accession>A0AAD2CEB6</accession>